<reference evidence="8 9" key="1">
    <citation type="submission" date="2015-09" db="EMBL/GenBank/DDBJ databases">
        <authorList>
            <consortium name="Pathogen Informatics"/>
        </authorList>
    </citation>
    <scope>NUCLEOTIDE SEQUENCE [LARGE SCALE GENOMIC DNA]</scope>
    <source>
        <strain evidence="8 9">2789STDY5608891</strain>
    </source>
</reference>
<feature type="transmembrane region" description="Helical" evidence="6">
    <location>
        <begin position="84"/>
        <end position="104"/>
    </location>
</feature>
<protein>
    <submittedName>
        <fullName evidence="8">Putative osmoprotectant uptake system permease protein yehY</fullName>
    </submittedName>
</protein>
<dbReference type="AlphaFoldDB" id="A0A173UFS9"/>
<evidence type="ECO:0000256" key="3">
    <source>
        <dbReference type="ARBA" id="ARBA00022692"/>
    </source>
</evidence>
<evidence type="ECO:0000313" key="9">
    <source>
        <dbReference type="Proteomes" id="UP000095492"/>
    </source>
</evidence>
<dbReference type="Gene3D" id="1.10.3720.10">
    <property type="entry name" value="MetI-like"/>
    <property type="match status" value="1"/>
</dbReference>
<organism evidence="8 9">
    <name type="scientific">Eubacterium ramulus</name>
    <dbReference type="NCBI Taxonomy" id="39490"/>
    <lineage>
        <taxon>Bacteria</taxon>
        <taxon>Bacillati</taxon>
        <taxon>Bacillota</taxon>
        <taxon>Clostridia</taxon>
        <taxon>Eubacteriales</taxon>
        <taxon>Eubacteriaceae</taxon>
        <taxon>Eubacterium</taxon>
    </lineage>
</organism>
<dbReference type="GeneID" id="42785216"/>
<dbReference type="SUPFAM" id="SSF161098">
    <property type="entry name" value="MetI-like"/>
    <property type="match status" value="1"/>
</dbReference>
<dbReference type="RefSeq" id="WP_021737598.1">
    <property type="nucleotide sequence ID" value="NZ_CABKSU010000004.1"/>
</dbReference>
<feature type="transmembrane region" description="Helical" evidence="6">
    <location>
        <begin position="23"/>
        <end position="45"/>
    </location>
</feature>
<evidence type="ECO:0000256" key="5">
    <source>
        <dbReference type="ARBA" id="ARBA00023136"/>
    </source>
</evidence>
<comment type="subcellular location">
    <subcellularLocation>
        <location evidence="6">Cell membrane</location>
        <topology evidence="6">Multi-pass membrane protein</topology>
    </subcellularLocation>
    <subcellularLocation>
        <location evidence="1">Membrane</location>
        <topology evidence="1">Multi-pass membrane protein</topology>
    </subcellularLocation>
</comment>
<evidence type="ECO:0000259" key="7">
    <source>
        <dbReference type="PROSITE" id="PS50928"/>
    </source>
</evidence>
<dbReference type="STRING" id="39490.ERS852448_02000"/>
<dbReference type="PANTHER" id="PTHR30177">
    <property type="entry name" value="GLYCINE BETAINE/L-PROLINE TRANSPORT SYSTEM PERMEASE PROTEIN PROW"/>
    <property type="match status" value="1"/>
</dbReference>
<proteinExistence type="inferred from homology"/>
<dbReference type="InterPro" id="IPR035906">
    <property type="entry name" value="MetI-like_sf"/>
</dbReference>
<sequence length="209" mass="22224">MQAYVEYFQTHGQEYVHMIWQHLYLSLLAVGIAAAVGIPCGILSLRAPRIKKILTTGFSVLRIIPSLAVLVILIPIMGVGVKPALAALVILAIPPILIQTTLAFSQVPDFLLEVADAMGMDKKRKFRQVEVPLAMPGIISGIRMAMSEVIASATLAAYIGAGGLGILIFNGINLLKTEYLVIGGGTVAVITMLCSMALGAVEKKISRAL</sequence>
<dbReference type="PANTHER" id="PTHR30177:SF4">
    <property type="entry name" value="OSMOPROTECTANT IMPORT PERMEASE PROTEIN OSMW"/>
    <property type="match status" value="1"/>
</dbReference>
<evidence type="ECO:0000313" key="8">
    <source>
        <dbReference type="EMBL" id="CUN12965.1"/>
    </source>
</evidence>
<dbReference type="PROSITE" id="PS50928">
    <property type="entry name" value="ABC_TM1"/>
    <property type="match status" value="1"/>
</dbReference>
<dbReference type="Proteomes" id="UP000095492">
    <property type="component" value="Unassembled WGS sequence"/>
</dbReference>
<dbReference type="OrthoDB" id="9801163at2"/>
<dbReference type="CDD" id="cd06261">
    <property type="entry name" value="TM_PBP2"/>
    <property type="match status" value="1"/>
</dbReference>
<evidence type="ECO:0000256" key="6">
    <source>
        <dbReference type="RuleBase" id="RU363032"/>
    </source>
</evidence>
<gene>
    <name evidence="8" type="primary">yehY</name>
    <name evidence="8" type="ORF">ERS852448_02000</name>
</gene>
<dbReference type="GO" id="GO:0005886">
    <property type="term" value="C:plasma membrane"/>
    <property type="evidence" value="ECO:0007669"/>
    <property type="project" value="UniProtKB-SubCell"/>
</dbReference>
<dbReference type="GO" id="GO:0055085">
    <property type="term" value="P:transmembrane transport"/>
    <property type="evidence" value="ECO:0007669"/>
    <property type="project" value="InterPro"/>
</dbReference>
<keyword evidence="2 6" id="KW-0813">Transport</keyword>
<evidence type="ECO:0000256" key="2">
    <source>
        <dbReference type="ARBA" id="ARBA00022448"/>
    </source>
</evidence>
<feature type="transmembrane region" description="Helical" evidence="6">
    <location>
        <begin position="179"/>
        <end position="201"/>
    </location>
</feature>
<name>A0A173UFS9_EUBRA</name>
<keyword evidence="5 6" id="KW-0472">Membrane</keyword>
<feature type="transmembrane region" description="Helical" evidence="6">
    <location>
        <begin position="57"/>
        <end position="78"/>
    </location>
</feature>
<feature type="domain" description="ABC transmembrane type-1" evidence="7">
    <location>
        <begin position="19"/>
        <end position="198"/>
    </location>
</feature>
<keyword evidence="4 6" id="KW-1133">Transmembrane helix</keyword>
<dbReference type="EMBL" id="CYYA01000013">
    <property type="protein sequence ID" value="CUN12965.1"/>
    <property type="molecule type" value="Genomic_DNA"/>
</dbReference>
<comment type="similarity">
    <text evidence="6">Belongs to the binding-protein-dependent transport system permease family.</text>
</comment>
<evidence type="ECO:0000256" key="4">
    <source>
        <dbReference type="ARBA" id="ARBA00022989"/>
    </source>
</evidence>
<keyword evidence="3 6" id="KW-0812">Transmembrane</keyword>
<evidence type="ECO:0000256" key="1">
    <source>
        <dbReference type="ARBA" id="ARBA00004141"/>
    </source>
</evidence>
<accession>A0A173UFS9</accession>
<feature type="transmembrane region" description="Helical" evidence="6">
    <location>
        <begin position="149"/>
        <end position="173"/>
    </location>
</feature>
<dbReference type="Pfam" id="PF00528">
    <property type="entry name" value="BPD_transp_1"/>
    <property type="match status" value="1"/>
</dbReference>
<dbReference type="InterPro" id="IPR051204">
    <property type="entry name" value="ABC_transp_perm/SBD"/>
</dbReference>
<dbReference type="InterPro" id="IPR000515">
    <property type="entry name" value="MetI-like"/>
</dbReference>
<dbReference type="GO" id="GO:0031460">
    <property type="term" value="P:glycine betaine transport"/>
    <property type="evidence" value="ECO:0007669"/>
    <property type="project" value="TreeGrafter"/>
</dbReference>